<organism evidence="2 3">
    <name type="scientific">Cymbomonas tetramitiformis</name>
    <dbReference type="NCBI Taxonomy" id="36881"/>
    <lineage>
        <taxon>Eukaryota</taxon>
        <taxon>Viridiplantae</taxon>
        <taxon>Chlorophyta</taxon>
        <taxon>Pyramimonadophyceae</taxon>
        <taxon>Pyramimonadales</taxon>
        <taxon>Pyramimonadaceae</taxon>
        <taxon>Cymbomonas</taxon>
    </lineage>
</organism>
<proteinExistence type="predicted"/>
<protein>
    <recommendedName>
        <fullName evidence="1">SET domain-containing protein</fullName>
    </recommendedName>
</protein>
<dbReference type="EMBL" id="LGRX02009402">
    <property type="protein sequence ID" value="KAK3271737.1"/>
    <property type="molecule type" value="Genomic_DNA"/>
</dbReference>
<dbReference type="CDD" id="cd08161">
    <property type="entry name" value="SET"/>
    <property type="match status" value="1"/>
</dbReference>
<accession>A0AAE0G5I9</accession>
<feature type="domain" description="SET" evidence="1">
    <location>
        <begin position="1"/>
        <end position="130"/>
    </location>
</feature>
<dbReference type="PROSITE" id="PS50280">
    <property type="entry name" value="SET"/>
    <property type="match status" value="1"/>
</dbReference>
<evidence type="ECO:0000259" key="1">
    <source>
        <dbReference type="PROSITE" id="PS50280"/>
    </source>
</evidence>
<dbReference type="InterPro" id="IPR046341">
    <property type="entry name" value="SET_dom_sf"/>
</dbReference>
<dbReference type="Gene3D" id="2.170.270.10">
    <property type="entry name" value="SET domain"/>
    <property type="match status" value="1"/>
</dbReference>
<dbReference type="AlphaFoldDB" id="A0AAE0G5I9"/>
<reference evidence="2 3" key="1">
    <citation type="journal article" date="2015" name="Genome Biol. Evol.">
        <title>Comparative Genomics of a Bacterivorous Green Alga Reveals Evolutionary Causalities and Consequences of Phago-Mixotrophic Mode of Nutrition.</title>
        <authorList>
            <person name="Burns J.A."/>
            <person name="Paasch A."/>
            <person name="Narechania A."/>
            <person name="Kim E."/>
        </authorList>
    </citation>
    <scope>NUCLEOTIDE SEQUENCE [LARGE SCALE GENOMIC DNA]</scope>
    <source>
        <strain evidence="2 3">PLY_AMNH</strain>
    </source>
</reference>
<evidence type="ECO:0000313" key="3">
    <source>
        <dbReference type="Proteomes" id="UP001190700"/>
    </source>
</evidence>
<dbReference type="Proteomes" id="UP001190700">
    <property type="component" value="Unassembled WGS sequence"/>
</dbReference>
<name>A0AAE0G5I9_9CHLO</name>
<dbReference type="InterPro" id="IPR001214">
    <property type="entry name" value="SET_dom"/>
</dbReference>
<sequence length="302" mass="34433">MWQFGAKGIDSLEKLYNSKYTYEVRLNEESGNKDMLVIDSEQRKSILSFLNDRCVIVDADHETRSASSGETIAETAHQRVKHSRRRQANALFFEVECAGCEACRAPFHKHILVQALVDIPANQELLIDYGQAYHRKQAALYSRLQIKMQEQRLQAWRNAPEQDCLGLQGCAVRLPGEVDANIPHQGEMMPTIPYLRPNHTMFSPRQDANMEQLAQQDNRKSAEDVDLQALQKLVHEIATSEPEPLSHAQLGQILFRFVTMMNGSEGEAQVRRWKTSLKLIMQDMKNPQTASMIAKAMLKELI</sequence>
<dbReference type="SUPFAM" id="SSF82199">
    <property type="entry name" value="SET domain"/>
    <property type="match status" value="1"/>
</dbReference>
<evidence type="ECO:0000313" key="2">
    <source>
        <dbReference type="EMBL" id="KAK3271737.1"/>
    </source>
</evidence>
<comment type="caution">
    <text evidence="2">The sequence shown here is derived from an EMBL/GenBank/DDBJ whole genome shotgun (WGS) entry which is preliminary data.</text>
</comment>
<keyword evidence="3" id="KW-1185">Reference proteome</keyword>
<gene>
    <name evidence="2" type="ORF">CYMTET_19935</name>
</gene>